<dbReference type="EMBL" id="JBHUEL010000004">
    <property type="protein sequence ID" value="MFD1766242.1"/>
    <property type="molecule type" value="Genomic_DNA"/>
</dbReference>
<reference evidence="3" key="1">
    <citation type="journal article" date="2019" name="Int. J. Syst. Evol. Microbiol.">
        <title>The Global Catalogue of Microorganisms (GCM) 10K type strain sequencing project: providing services to taxonomists for standard genome sequencing and annotation.</title>
        <authorList>
            <consortium name="The Broad Institute Genomics Platform"/>
            <consortium name="The Broad Institute Genome Sequencing Center for Infectious Disease"/>
            <person name="Wu L."/>
            <person name="Ma J."/>
        </authorList>
    </citation>
    <scope>NUCLEOTIDE SEQUENCE [LARGE SCALE GENOMIC DNA]</scope>
    <source>
        <strain evidence="3">CGMCC 1.12449</strain>
    </source>
</reference>
<evidence type="ECO:0008006" key="4">
    <source>
        <dbReference type="Google" id="ProtNLM"/>
    </source>
</evidence>
<evidence type="ECO:0000256" key="1">
    <source>
        <dbReference type="SAM" id="SignalP"/>
    </source>
</evidence>
<accession>A0ABW4MD21</accession>
<keyword evidence="1" id="KW-0732">Signal</keyword>
<organism evidence="2 3">
    <name type="scientific">Sphingorhabdus buctiana</name>
    <dbReference type="NCBI Taxonomy" id="1508805"/>
    <lineage>
        <taxon>Bacteria</taxon>
        <taxon>Pseudomonadati</taxon>
        <taxon>Pseudomonadota</taxon>
        <taxon>Alphaproteobacteria</taxon>
        <taxon>Sphingomonadales</taxon>
        <taxon>Sphingomonadaceae</taxon>
        <taxon>Sphingorhabdus</taxon>
    </lineage>
</organism>
<feature type="chain" id="PRO_5046479768" description="DUF4197 domain-containing protein" evidence="1">
    <location>
        <begin position="23"/>
        <end position="192"/>
    </location>
</feature>
<sequence length="192" mass="19657">MKNFIAGIAAVVALTSHQGALAAQSNKPCLKDSEFRSVAVTLLPVLHNQAVASCKAYLPANAGLLVQSTELTQRYSASAARERTAAGDILARLLADELPVPMAGSAILPFIEGMVPAMLAQGIDAEVCETANNIWTALAPLPPENIASTLGAILLATSKDKNKGDAAKAGGARALDNFAVCPYVATAEASGS</sequence>
<name>A0ABW4MD21_9SPHN</name>
<keyword evidence="3" id="KW-1185">Reference proteome</keyword>
<comment type="caution">
    <text evidence="2">The sequence shown here is derived from an EMBL/GenBank/DDBJ whole genome shotgun (WGS) entry which is preliminary data.</text>
</comment>
<evidence type="ECO:0000313" key="3">
    <source>
        <dbReference type="Proteomes" id="UP001597215"/>
    </source>
</evidence>
<dbReference type="Proteomes" id="UP001597215">
    <property type="component" value="Unassembled WGS sequence"/>
</dbReference>
<gene>
    <name evidence="2" type="ORF">ACFSAG_05230</name>
</gene>
<proteinExistence type="predicted"/>
<evidence type="ECO:0000313" key="2">
    <source>
        <dbReference type="EMBL" id="MFD1766242.1"/>
    </source>
</evidence>
<protein>
    <recommendedName>
        <fullName evidence="4">DUF4197 domain-containing protein</fullName>
    </recommendedName>
</protein>
<dbReference type="RefSeq" id="WP_381512116.1">
    <property type="nucleotide sequence ID" value="NZ_JBHUEL010000004.1"/>
</dbReference>
<feature type="signal peptide" evidence="1">
    <location>
        <begin position="1"/>
        <end position="22"/>
    </location>
</feature>